<dbReference type="InterPro" id="IPR030185">
    <property type="entry name" value="Mae1"/>
</dbReference>
<feature type="region of interest" description="Disordered" evidence="5">
    <location>
        <begin position="1"/>
        <end position="89"/>
    </location>
</feature>
<feature type="compositionally biased region" description="Polar residues" evidence="5">
    <location>
        <begin position="20"/>
        <end position="67"/>
    </location>
</feature>
<dbReference type="InterPro" id="IPR004695">
    <property type="entry name" value="SLAC1/Mae1/Ssu1/TehA"/>
</dbReference>
<evidence type="ECO:0000256" key="1">
    <source>
        <dbReference type="ARBA" id="ARBA00004141"/>
    </source>
</evidence>
<dbReference type="Gene3D" id="1.50.10.150">
    <property type="entry name" value="Voltage-dependent anion channel"/>
    <property type="match status" value="1"/>
</dbReference>
<feature type="transmembrane region" description="Helical" evidence="6">
    <location>
        <begin position="354"/>
        <end position="379"/>
    </location>
</feature>
<evidence type="ECO:0000256" key="6">
    <source>
        <dbReference type="SAM" id="Phobius"/>
    </source>
</evidence>
<dbReference type="GO" id="GO:0015140">
    <property type="term" value="F:malate transmembrane transporter activity"/>
    <property type="evidence" value="ECO:0007669"/>
    <property type="project" value="InterPro"/>
</dbReference>
<proteinExistence type="predicted"/>
<gene>
    <name evidence="7" type="ORF">BK809_0007627</name>
</gene>
<organism evidence="7 8">
    <name type="scientific">Diplodia seriata</name>
    <dbReference type="NCBI Taxonomy" id="420778"/>
    <lineage>
        <taxon>Eukaryota</taxon>
        <taxon>Fungi</taxon>
        <taxon>Dikarya</taxon>
        <taxon>Ascomycota</taxon>
        <taxon>Pezizomycotina</taxon>
        <taxon>Dothideomycetes</taxon>
        <taxon>Dothideomycetes incertae sedis</taxon>
        <taxon>Botryosphaeriales</taxon>
        <taxon>Botryosphaeriaceae</taxon>
        <taxon>Diplodia</taxon>
    </lineage>
</organism>
<protein>
    <submittedName>
        <fullName evidence="7">Malic acid transport protein</fullName>
    </submittedName>
</protein>
<dbReference type="CDD" id="cd09317">
    <property type="entry name" value="TDT_Mae1_like"/>
    <property type="match status" value="1"/>
</dbReference>
<dbReference type="EMBL" id="MSZU01000076">
    <property type="protein sequence ID" value="OMP87540.1"/>
    <property type="molecule type" value="Genomic_DNA"/>
</dbReference>
<feature type="transmembrane region" description="Helical" evidence="6">
    <location>
        <begin position="313"/>
        <end position="334"/>
    </location>
</feature>
<evidence type="ECO:0000256" key="3">
    <source>
        <dbReference type="ARBA" id="ARBA00022989"/>
    </source>
</evidence>
<dbReference type="PANTHER" id="PTHR31162">
    <property type="entry name" value="MALIC ACID TRANSPORT PROTEIN-RELATED"/>
    <property type="match status" value="1"/>
</dbReference>
<name>A0A1S8BJ32_9PEZI</name>
<evidence type="ECO:0000256" key="2">
    <source>
        <dbReference type="ARBA" id="ARBA00022692"/>
    </source>
</evidence>
<evidence type="ECO:0000313" key="8">
    <source>
        <dbReference type="Proteomes" id="UP000190776"/>
    </source>
</evidence>
<feature type="transmembrane region" description="Helical" evidence="6">
    <location>
        <begin position="128"/>
        <end position="148"/>
    </location>
</feature>
<dbReference type="OrthoDB" id="2901184at2759"/>
<feature type="transmembrane region" description="Helical" evidence="6">
    <location>
        <begin position="244"/>
        <end position="262"/>
    </location>
</feature>
<feature type="transmembrane region" description="Helical" evidence="6">
    <location>
        <begin position="391"/>
        <end position="410"/>
    </location>
</feature>
<keyword evidence="3 6" id="KW-1133">Transmembrane helix</keyword>
<feature type="transmembrane region" description="Helical" evidence="6">
    <location>
        <begin position="416"/>
        <end position="435"/>
    </location>
</feature>
<dbReference type="Proteomes" id="UP000190776">
    <property type="component" value="Unassembled WGS sequence"/>
</dbReference>
<feature type="transmembrane region" description="Helical" evidence="6">
    <location>
        <begin position="169"/>
        <end position="189"/>
    </location>
</feature>
<dbReference type="InterPro" id="IPR038665">
    <property type="entry name" value="Voltage-dep_anion_channel_sf"/>
</dbReference>
<dbReference type="Pfam" id="PF03595">
    <property type="entry name" value="SLAC1"/>
    <property type="match status" value="1"/>
</dbReference>
<reference evidence="7 8" key="1">
    <citation type="submission" date="2017-01" db="EMBL/GenBank/DDBJ databases">
        <title>Draft genome sequence of Diplodia seriata F98.1, a fungal species involved in grapevine trunk diseases.</title>
        <authorList>
            <person name="Robert-Siegwald G."/>
            <person name="Vallet J."/>
            <person name="Abou-Mansour E."/>
            <person name="Xu J."/>
            <person name="Rey P."/>
            <person name="Bertsch C."/>
            <person name="Rego C."/>
            <person name="Larignon P."/>
            <person name="Fontaine F."/>
            <person name="Lebrun M.-H."/>
        </authorList>
    </citation>
    <scope>NUCLEOTIDE SEQUENCE [LARGE SCALE GENOMIC DNA]</scope>
    <source>
        <strain evidence="7 8">F98.1</strain>
    </source>
</reference>
<keyword evidence="2 6" id="KW-0812">Transmembrane</keyword>
<evidence type="ECO:0000256" key="5">
    <source>
        <dbReference type="SAM" id="MobiDB-lite"/>
    </source>
</evidence>
<feature type="transmembrane region" description="Helical" evidence="6">
    <location>
        <begin position="201"/>
        <end position="223"/>
    </location>
</feature>
<feature type="transmembrane region" description="Helical" evidence="6">
    <location>
        <begin position="97"/>
        <end position="116"/>
    </location>
</feature>
<comment type="caution">
    <text evidence="7">The sequence shown here is derived from an EMBL/GenBank/DDBJ whole genome shotgun (WGS) entry which is preliminary data.</text>
</comment>
<sequence length="469" mass="50158">MTGRQQAKDHNGAPVLPTATRESGNTTESSAPRSTSRNNGTLLNGWDHSQGSTPPKAKTSQNSSVESLPQPQKPTKDQQTPRHGNGKISIRDRIQHLTWAWFTTTMSTGGLALALGQTPHRFRGLDTIGAAVFILDLVLFLLLVAGIATRFAAGPRGALKASLTDPTEAFFFPTFMLSISTIISNTQIYGQTHSTASWLPAALRVVFWMYAALALLVAILLYLSLFTTPRVHATCTPAAAAPNWVLPVFPAMLCGTLSGLLAPHQADPAAALTMIVAGVSLQGLGWMVFCFVASLFLQRLFCGGLLPRDARPAMFMMVGPPSFTALALVANAKALPGAHAYFAVDHPGAIRDGLVVLATWTAVFLCVLVFRAGGAACAMGAGRGARWTPTWWAYVFPNVGFTVATVDLGEELGSEAILWVGSAMTVLLVVMWLFVAGCQVRAVVNGMVLWPGRDEDRDEPQVKEGEKRC</sequence>
<keyword evidence="4 6" id="KW-0472">Membrane</keyword>
<accession>A0A1S8BJ32</accession>
<dbReference type="PANTHER" id="PTHR31162:SF0">
    <property type="entry name" value="MALIC ACID TRANSPORT PROTEIN"/>
    <property type="match status" value="1"/>
</dbReference>
<dbReference type="AlphaFoldDB" id="A0A1S8BJ32"/>
<comment type="subcellular location">
    <subcellularLocation>
        <location evidence="1">Membrane</location>
        <topology evidence="1">Multi-pass membrane protein</topology>
    </subcellularLocation>
</comment>
<dbReference type="STRING" id="420778.A0A1S8BJ32"/>
<feature type="transmembrane region" description="Helical" evidence="6">
    <location>
        <begin position="274"/>
        <end position="301"/>
    </location>
</feature>
<evidence type="ECO:0000256" key="4">
    <source>
        <dbReference type="ARBA" id="ARBA00023136"/>
    </source>
</evidence>
<evidence type="ECO:0000313" key="7">
    <source>
        <dbReference type="EMBL" id="OMP87540.1"/>
    </source>
</evidence>
<feature type="compositionally biased region" description="Basic and acidic residues" evidence="5">
    <location>
        <begin position="1"/>
        <end position="11"/>
    </location>
</feature>
<dbReference type="GO" id="GO:0016020">
    <property type="term" value="C:membrane"/>
    <property type="evidence" value="ECO:0007669"/>
    <property type="project" value="UniProtKB-SubCell"/>
</dbReference>